<evidence type="ECO:0000313" key="8">
    <source>
        <dbReference type="EMBL" id="CAI9779969.1"/>
    </source>
</evidence>
<evidence type="ECO:0000259" key="7">
    <source>
        <dbReference type="PROSITE" id="PS51754"/>
    </source>
</evidence>
<dbReference type="InterPro" id="IPR006458">
    <property type="entry name" value="Ovate_C"/>
</dbReference>
<accession>A0AAD2A1T2</accession>
<keyword evidence="2 6" id="KW-0678">Repressor</keyword>
<reference evidence="8" key="1">
    <citation type="submission" date="2023-05" db="EMBL/GenBank/DDBJ databases">
        <authorList>
            <person name="Huff M."/>
        </authorList>
    </citation>
    <scope>NUCLEOTIDE SEQUENCE</scope>
</reference>
<evidence type="ECO:0000256" key="4">
    <source>
        <dbReference type="ARBA" id="ARBA00023163"/>
    </source>
</evidence>
<keyword evidence="5 6" id="KW-0539">Nucleus</keyword>
<feature type="domain" description="OVATE" evidence="7">
    <location>
        <begin position="130"/>
        <end position="193"/>
    </location>
</feature>
<dbReference type="GO" id="GO:0045892">
    <property type="term" value="P:negative regulation of DNA-templated transcription"/>
    <property type="evidence" value="ECO:0007669"/>
    <property type="project" value="UniProtKB-UniRule"/>
</dbReference>
<proteinExistence type="predicted"/>
<dbReference type="PANTHER" id="PTHR33057">
    <property type="entry name" value="TRANSCRIPTION REPRESSOR OFP7-RELATED"/>
    <property type="match status" value="1"/>
</dbReference>
<gene>
    <name evidence="8" type="ORF">FPE_LOCUS27399</name>
</gene>
<keyword evidence="4 6" id="KW-0804">Transcription</keyword>
<protein>
    <recommendedName>
        <fullName evidence="6">Transcription repressor</fullName>
    </recommendedName>
    <alternativeName>
        <fullName evidence="6">Ovate family protein</fullName>
    </alternativeName>
</protein>
<organism evidence="8 9">
    <name type="scientific">Fraxinus pennsylvanica</name>
    <dbReference type="NCBI Taxonomy" id="56036"/>
    <lineage>
        <taxon>Eukaryota</taxon>
        <taxon>Viridiplantae</taxon>
        <taxon>Streptophyta</taxon>
        <taxon>Embryophyta</taxon>
        <taxon>Tracheophyta</taxon>
        <taxon>Spermatophyta</taxon>
        <taxon>Magnoliopsida</taxon>
        <taxon>eudicotyledons</taxon>
        <taxon>Gunneridae</taxon>
        <taxon>Pentapetalae</taxon>
        <taxon>asterids</taxon>
        <taxon>lamiids</taxon>
        <taxon>Lamiales</taxon>
        <taxon>Oleaceae</taxon>
        <taxon>Oleeae</taxon>
        <taxon>Fraxinus</taxon>
    </lineage>
</organism>
<keyword evidence="9" id="KW-1185">Reference proteome</keyword>
<name>A0AAD2A1T2_9LAMI</name>
<evidence type="ECO:0000256" key="2">
    <source>
        <dbReference type="ARBA" id="ARBA00022491"/>
    </source>
</evidence>
<dbReference type="PROSITE" id="PS51754">
    <property type="entry name" value="OVATE"/>
    <property type="match status" value="1"/>
</dbReference>
<sequence length="212" mass="24230">MEYKENKSKKGLEGYIGEEKLGGVIWDPPPENLCSSDRFFVTPASSSSLMEETISKDTSEDAAKLSDVDRFLYGKLKSLHEKDKSTKRFEENNEEKPVGIFLESPGFSEDTRVDANENQTKIGPEDFFTVLTYSPSPYDDFRQSMHEMIQARLENNGKVDWEFMEELLFCYLNVNAKKSYRYILSAFVDLVLVLRENCGVLLSNTDTQLIGL</sequence>
<dbReference type="EMBL" id="OU503052">
    <property type="protein sequence ID" value="CAI9779969.1"/>
    <property type="molecule type" value="Genomic_DNA"/>
</dbReference>
<dbReference type="InterPro" id="IPR038933">
    <property type="entry name" value="Ovate"/>
</dbReference>
<keyword evidence="3 6" id="KW-0805">Transcription regulation</keyword>
<evidence type="ECO:0000256" key="5">
    <source>
        <dbReference type="ARBA" id="ARBA00023242"/>
    </source>
</evidence>
<comment type="function">
    <text evidence="6">Transcriptional repressor that regulates multiple aspects of plant growth and development.</text>
</comment>
<evidence type="ECO:0000256" key="6">
    <source>
        <dbReference type="RuleBase" id="RU367028"/>
    </source>
</evidence>
<evidence type="ECO:0000256" key="1">
    <source>
        <dbReference type="ARBA" id="ARBA00004123"/>
    </source>
</evidence>
<evidence type="ECO:0000313" key="9">
    <source>
        <dbReference type="Proteomes" id="UP000834106"/>
    </source>
</evidence>
<dbReference type="NCBIfam" id="TIGR01568">
    <property type="entry name" value="A_thal_3678"/>
    <property type="match status" value="1"/>
</dbReference>
<dbReference type="GO" id="GO:0005634">
    <property type="term" value="C:nucleus"/>
    <property type="evidence" value="ECO:0007669"/>
    <property type="project" value="UniProtKB-SubCell"/>
</dbReference>
<dbReference type="Pfam" id="PF04844">
    <property type="entry name" value="Ovate"/>
    <property type="match status" value="1"/>
</dbReference>
<evidence type="ECO:0000256" key="3">
    <source>
        <dbReference type="ARBA" id="ARBA00023015"/>
    </source>
</evidence>
<dbReference type="Proteomes" id="UP000834106">
    <property type="component" value="Chromosome 17"/>
</dbReference>
<dbReference type="AlphaFoldDB" id="A0AAD2A1T2"/>
<comment type="subcellular location">
    <subcellularLocation>
        <location evidence="1 6">Nucleus</location>
    </subcellularLocation>
</comment>
<dbReference type="PANTHER" id="PTHR33057:SF117">
    <property type="entry name" value="TRANSCRIPTION REPRESSOR OFP14"/>
    <property type="match status" value="1"/>
</dbReference>